<organism evidence="2 3">
    <name type="scientific">Ilex paraguariensis</name>
    <name type="common">yerba mate</name>
    <dbReference type="NCBI Taxonomy" id="185542"/>
    <lineage>
        <taxon>Eukaryota</taxon>
        <taxon>Viridiplantae</taxon>
        <taxon>Streptophyta</taxon>
        <taxon>Embryophyta</taxon>
        <taxon>Tracheophyta</taxon>
        <taxon>Spermatophyta</taxon>
        <taxon>Magnoliopsida</taxon>
        <taxon>eudicotyledons</taxon>
        <taxon>Gunneridae</taxon>
        <taxon>Pentapetalae</taxon>
        <taxon>asterids</taxon>
        <taxon>campanulids</taxon>
        <taxon>Aquifoliales</taxon>
        <taxon>Aquifoliaceae</taxon>
        <taxon>Ilex</taxon>
    </lineage>
</organism>
<feature type="region of interest" description="Disordered" evidence="1">
    <location>
        <begin position="1"/>
        <end position="54"/>
    </location>
</feature>
<keyword evidence="3" id="KW-1185">Reference proteome</keyword>
<gene>
    <name evidence="2" type="ORF">ILEXP_LOCUS4260</name>
</gene>
<evidence type="ECO:0000256" key="1">
    <source>
        <dbReference type="SAM" id="MobiDB-lite"/>
    </source>
</evidence>
<accession>A0ABC8R0X8</accession>
<feature type="compositionally biased region" description="Basic and acidic residues" evidence="1">
    <location>
        <begin position="1"/>
        <end position="17"/>
    </location>
</feature>
<dbReference type="AlphaFoldDB" id="A0ABC8R0X8"/>
<comment type="caution">
    <text evidence="2">The sequence shown here is derived from an EMBL/GenBank/DDBJ whole genome shotgun (WGS) entry which is preliminary data.</text>
</comment>
<name>A0ABC8R0X8_9AQUA</name>
<sequence>MTEDKKFDSKKPTKKGEAMPTFVNVNKKKENGTGKKVPKNGKETSRNPSLKERKEVNYTFKDDDGEEIFNSLLKAKAIELLELKRLSKVNKTNDPKNFRYHLIGSHS</sequence>
<evidence type="ECO:0000313" key="3">
    <source>
        <dbReference type="Proteomes" id="UP001642360"/>
    </source>
</evidence>
<reference evidence="2 3" key="1">
    <citation type="submission" date="2024-02" db="EMBL/GenBank/DDBJ databases">
        <authorList>
            <person name="Vignale AGUSTIN F."/>
            <person name="Sosa J E."/>
            <person name="Modenutti C."/>
        </authorList>
    </citation>
    <scope>NUCLEOTIDE SEQUENCE [LARGE SCALE GENOMIC DNA]</scope>
</reference>
<proteinExistence type="predicted"/>
<dbReference type="EMBL" id="CAUOFW020000812">
    <property type="protein sequence ID" value="CAK9137235.1"/>
    <property type="molecule type" value="Genomic_DNA"/>
</dbReference>
<feature type="compositionally biased region" description="Basic and acidic residues" evidence="1">
    <location>
        <begin position="40"/>
        <end position="54"/>
    </location>
</feature>
<evidence type="ECO:0000313" key="2">
    <source>
        <dbReference type="EMBL" id="CAK9137235.1"/>
    </source>
</evidence>
<protein>
    <submittedName>
        <fullName evidence="2">Uncharacterized protein</fullName>
    </submittedName>
</protein>
<dbReference type="Proteomes" id="UP001642360">
    <property type="component" value="Unassembled WGS sequence"/>
</dbReference>